<proteinExistence type="predicted"/>
<dbReference type="Proteomes" id="UP000230108">
    <property type="component" value="Unassembled WGS sequence"/>
</dbReference>
<evidence type="ECO:0000313" key="1">
    <source>
        <dbReference type="EMBL" id="PIY68518.1"/>
    </source>
</evidence>
<dbReference type="InterPro" id="IPR036416">
    <property type="entry name" value="Pept_tRNA_hydro_sf"/>
</dbReference>
<gene>
    <name evidence="1" type="ORF">COY90_05610</name>
</gene>
<dbReference type="InterPro" id="IPR001328">
    <property type="entry name" value="Pept_tRNA_hydro"/>
</dbReference>
<sequence length="751" mass="83525">MPELATKKITVVGLGSMPTLDRALITSGSVLPHADGPFHNARHNIGLNIVRNVTQRLGLPELKMESESLQESVEGSGEMRDQLFIASSRGVIETPKGPVEVTVVYPGRHLNATMENLMPWLEKNNVNPANLVIVADDGTLAPGEFKTDLAAPKTHNGFGPVSEKMCGMVPIMRVGVDAPTITLDWAKKEWDFSDAVTNRGGEYVEQMLTKFAEHRAGNPIIATERFPNSNYGKAYQRALAYWDNLTFSQAQELHNLSEKISLPIIGAPLFLPQYLIEQSIQPAVDKLGTLFETILKLYKSGDINARKLLDNNVPEPVPQYILELYKYAQLSDDPSFVPMGVDNCFDFMITPDGVRIIEGDINGGGRGATYQLAQTMMNQNESGSGDTAYDERRSRLFGQLDNLYTTFTEKKSLPKNERPSLVLLQDERTLQEKGVENATDLAKLDPLVGILSEKYDVVYTTERHLHVEGGLIYAQDEAGKNHHVDMMWHLSTPARKDEQYYKPIAEAITSGISNTLLVNDPAKDLLFLNKAIWPVLRDEKTMKELFDSSFESLLAAQELSTDQIQTVLELERERGLYKALQTSQFGENTVAITRVYDAYTNYQKIIKLTEQIRDIIPFQIQLNQENVDNVADSTGSFFVKSHSLTDYGGRGTAAPSDSKRAAALLVEIKEGKYKGSMMAPISSIHHPLLPEHKVELRVWHSNAPKVKGGQKANTPFGKNYFKDTYLVRVNPPDEEKVRLSNGGGVTTVIVA</sequence>
<protein>
    <submittedName>
        <fullName evidence="1">Uncharacterized protein</fullName>
    </submittedName>
</protein>
<accession>A0A2M7QCC5</accession>
<organism evidence="1 2">
    <name type="scientific">Candidatus Roizmanbacteria bacterium CG_4_10_14_0_8_um_filter_39_9</name>
    <dbReference type="NCBI Taxonomy" id="1974829"/>
    <lineage>
        <taxon>Bacteria</taxon>
        <taxon>Candidatus Roizmaniibacteriota</taxon>
    </lineage>
</organism>
<reference evidence="2" key="1">
    <citation type="submission" date="2017-09" db="EMBL/GenBank/DDBJ databases">
        <title>Depth-based differentiation of microbial function through sediment-hosted aquifers and enrichment of novel symbionts in the deep terrestrial subsurface.</title>
        <authorList>
            <person name="Probst A.J."/>
            <person name="Ladd B."/>
            <person name="Jarett J.K."/>
            <person name="Geller-Mcgrath D.E."/>
            <person name="Sieber C.M.K."/>
            <person name="Emerson J.B."/>
            <person name="Anantharaman K."/>
            <person name="Thomas B.C."/>
            <person name="Malmstrom R."/>
            <person name="Stieglmeier M."/>
            <person name="Klingl A."/>
            <person name="Woyke T."/>
            <person name="Ryan C.M."/>
            <person name="Banfield J.F."/>
        </authorList>
    </citation>
    <scope>NUCLEOTIDE SEQUENCE [LARGE SCALE GENOMIC DNA]</scope>
</reference>
<dbReference type="SUPFAM" id="SSF53178">
    <property type="entry name" value="Peptidyl-tRNA hydrolase-like"/>
    <property type="match status" value="1"/>
</dbReference>
<dbReference type="GO" id="GO:0004045">
    <property type="term" value="F:peptidyl-tRNA hydrolase activity"/>
    <property type="evidence" value="ECO:0007669"/>
    <property type="project" value="InterPro"/>
</dbReference>
<name>A0A2M7QCC5_9BACT</name>
<evidence type="ECO:0000313" key="2">
    <source>
        <dbReference type="Proteomes" id="UP000230108"/>
    </source>
</evidence>
<dbReference type="Gene3D" id="3.40.50.1470">
    <property type="entry name" value="Peptidyl-tRNA hydrolase"/>
    <property type="match status" value="1"/>
</dbReference>
<dbReference type="EMBL" id="PFLF01000117">
    <property type="protein sequence ID" value="PIY68518.1"/>
    <property type="molecule type" value="Genomic_DNA"/>
</dbReference>
<comment type="caution">
    <text evidence="1">The sequence shown here is derived from an EMBL/GenBank/DDBJ whole genome shotgun (WGS) entry which is preliminary data.</text>
</comment>
<dbReference type="AlphaFoldDB" id="A0A2M7QCC5"/>
<dbReference type="Pfam" id="PF01195">
    <property type="entry name" value="Pept_tRNA_hydro"/>
    <property type="match status" value="1"/>
</dbReference>